<dbReference type="PANTHER" id="PTHR42932:SF1">
    <property type="entry name" value="GENERAL STRESS PROTEIN 20U"/>
    <property type="match status" value="1"/>
</dbReference>
<dbReference type="PANTHER" id="PTHR42932">
    <property type="entry name" value="GENERAL STRESS PROTEIN 20U"/>
    <property type="match status" value="1"/>
</dbReference>
<proteinExistence type="inferred from homology"/>
<comment type="similarity">
    <text evidence="1 2">Belongs to the Dps family.</text>
</comment>
<dbReference type="GO" id="GO:0016722">
    <property type="term" value="F:oxidoreductase activity, acting on metal ions"/>
    <property type="evidence" value="ECO:0007669"/>
    <property type="project" value="InterPro"/>
</dbReference>
<dbReference type="InterPro" id="IPR012347">
    <property type="entry name" value="Ferritin-like"/>
</dbReference>
<protein>
    <submittedName>
        <fullName evidence="4">Dps family protein</fullName>
    </submittedName>
</protein>
<dbReference type="Gene3D" id="1.20.1260.10">
    <property type="match status" value="1"/>
</dbReference>
<dbReference type="InterPro" id="IPR008331">
    <property type="entry name" value="Ferritin_DPS_dom"/>
</dbReference>
<reference evidence="4 5" key="1">
    <citation type="submission" date="2024-04" db="EMBL/GenBank/DDBJ databases">
        <title>Novel genus in family Flammeovirgaceae.</title>
        <authorList>
            <person name="Nguyen T.H."/>
            <person name="Vuong T.Q."/>
            <person name="Le H."/>
            <person name="Kim S.-G."/>
        </authorList>
    </citation>
    <scope>NUCLEOTIDE SEQUENCE [LARGE SCALE GENOMIC DNA]</scope>
    <source>
        <strain evidence="4 5">JCM 23209</strain>
    </source>
</reference>
<dbReference type="InterPro" id="IPR002177">
    <property type="entry name" value="DPS_DNA-bd"/>
</dbReference>
<dbReference type="Proteomes" id="UP001403385">
    <property type="component" value="Unassembled WGS sequence"/>
</dbReference>
<accession>A0AAW9S379</accession>
<dbReference type="PROSITE" id="PS00818">
    <property type="entry name" value="DPS_1"/>
    <property type="match status" value="1"/>
</dbReference>
<dbReference type="PIRSF" id="PIRSF005900">
    <property type="entry name" value="Dps"/>
    <property type="match status" value="1"/>
</dbReference>
<dbReference type="GO" id="GO:0008199">
    <property type="term" value="F:ferric iron binding"/>
    <property type="evidence" value="ECO:0007669"/>
    <property type="project" value="InterPro"/>
</dbReference>
<dbReference type="CDD" id="cd01043">
    <property type="entry name" value="DPS"/>
    <property type="match status" value="1"/>
</dbReference>
<feature type="domain" description="Ferritin/DPS" evidence="3">
    <location>
        <begin position="19"/>
        <end position="158"/>
    </location>
</feature>
<sequence length="159" mass="18188">MSTLNFIGLDKAKSEKLANKLNQLLANFQVYYQNLRGFHWNIQGQNFFELHAKFEEQYTDAQQKIDDIAERILTLGSTPFHSFSTYLESTQIKESKNISDGLQAVQLTTDNIKSLLTIEREALAIASELDDEGSVTLLSDFISEQEKTVWMFTAWLGQK</sequence>
<dbReference type="InterPro" id="IPR023188">
    <property type="entry name" value="DPS_DNA-bd_CS"/>
</dbReference>
<evidence type="ECO:0000256" key="2">
    <source>
        <dbReference type="RuleBase" id="RU003875"/>
    </source>
</evidence>
<dbReference type="EMBL" id="JBDKWZ010000005">
    <property type="protein sequence ID" value="MEN7548318.1"/>
    <property type="molecule type" value="Genomic_DNA"/>
</dbReference>
<dbReference type="PROSITE" id="PS00819">
    <property type="entry name" value="DPS_2"/>
    <property type="match status" value="1"/>
</dbReference>
<dbReference type="InterPro" id="IPR009078">
    <property type="entry name" value="Ferritin-like_SF"/>
</dbReference>
<gene>
    <name evidence="4" type="ORF">AAG747_10395</name>
</gene>
<comment type="caution">
    <text evidence="4">The sequence shown here is derived from an EMBL/GenBank/DDBJ whole genome shotgun (WGS) entry which is preliminary data.</text>
</comment>
<evidence type="ECO:0000256" key="1">
    <source>
        <dbReference type="ARBA" id="ARBA00009497"/>
    </source>
</evidence>
<dbReference type="AlphaFoldDB" id="A0AAW9S379"/>
<dbReference type="Pfam" id="PF00210">
    <property type="entry name" value="Ferritin"/>
    <property type="match status" value="1"/>
</dbReference>
<dbReference type="PRINTS" id="PR01346">
    <property type="entry name" value="HELNAPAPROT"/>
</dbReference>
<keyword evidence="5" id="KW-1185">Reference proteome</keyword>
<dbReference type="SUPFAM" id="SSF47240">
    <property type="entry name" value="Ferritin-like"/>
    <property type="match status" value="1"/>
</dbReference>
<dbReference type="RefSeq" id="WP_346821097.1">
    <property type="nucleotide sequence ID" value="NZ_JBDKWZ010000005.1"/>
</dbReference>
<evidence type="ECO:0000313" key="4">
    <source>
        <dbReference type="EMBL" id="MEN7548318.1"/>
    </source>
</evidence>
<evidence type="ECO:0000259" key="3">
    <source>
        <dbReference type="Pfam" id="PF00210"/>
    </source>
</evidence>
<name>A0AAW9S379_9BACT</name>
<organism evidence="4 5">
    <name type="scientific">Rapidithrix thailandica</name>
    <dbReference type="NCBI Taxonomy" id="413964"/>
    <lineage>
        <taxon>Bacteria</taxon>
        <taxon>Pseudomonadati</taxon>
        <taxon>Bacteroidota</taxon>
        <taxon>Cytophagia</taxon>
        <taxon>Cytophagales</taxon>
        <taxon>Flammeovirgaceae</taxon>
        <taxon>Rapidithrix</taxon>
    </lineage>
</organism>
<evidence type="ECO:0000313" key="5">
    <source>
        <dbReference type="Proteomes" id="UP001403385"/>
    </source>
</evidence>